<evidence type="ECO:0000313" key="1">
    <source>
        <dbReference type="EMBL" id="JAH69826.1"/>
    </source>
</evidence>
<dbReference type="AlphaFoldDB" id="A0A0E9UVQ7"/>
<reference evidence="1" key="1">
    <citation type="submission" date="2014-11" db="EMBL/GenBank/DDBJ databases">
        <authorList>
            <person name="Amaro Gonzalez C."/>
        </authorList>
    </citation>
    <scope>NUCLEOTIDE SEQUENCE</scope>
</reference>
<sequence length="37" mass="4127">MKSLLYPLSIQPASCLHNQAIMIPRTAEKVRLLSSLC</sequence>
<name>A0A0E9UVQ7_ANGAN</name>
<accession>A0A0E9UVQ7</accession>
<reference evidence="1" key="2">
    <citation type="journal article" date="2015" name="Fish Shellfish Immunol.">
        <title>Early steps in the European eel (Anguilla anguilla)-Vibrio vulnificus interaction in the gills: Role of the RtxA13 toxin.</title>
        <authorList>
            <person name="Callol A."/>
            <person name="Pajuelo D."/>
            <person name="Ebbesson L."/>
            <person name="Teles M."/>
            <person name="MacKenzie S."/>
            <person name="Amaro C."/>
        </authorList>
    </citation>
    <scope>NUCLEOTIDE SEQUENCE</scope>
</reference>
<organism evidence="1">
    <name type="scientific">Anguilla anguilla</name>
    <name type="common">European freshwater eel</name>
    <name type="synonym">Muraena anguilla</name>
    <dbReference type="NCBI Taxonomy" id="7936"/>
    <lineage>
        <taxon>Eukaryota</taxon>
        <taxon>Metazoa</taxon>
        <taxon>Chordata</taxon>
        <taxon>Craniata</taxon>
        <taxon>Vertebrata</taxon>
        <taxon>Euteleostomi</taxon>
        <taxon>Actinopterygii</taxon>
        <taxon>Neopterygii</taxon>
        <taxon>Teleostei</taxon>
        <taxon>Anguilliformes</taxon>
        <taxon>Anguillidae</taxon>
        <taxon>Anguilla</taxon>
    </lineage>
</organism>
<proteinExistence type="predicted"/>
<protein>
    <submittedName>
        <fullName evidence="1">Uncharacterized protein</fullName>
    </submittedName>
</protein>
<dbReference type="EMBL" id="GBXM01038751">
    <property type="protein sequence ID" value="JAH69826.1"/>
    <property type="molecule type" value="Transcribed_RNA"/>
</dbReference>